<evidence type="ECO:0000256" key="6">
    <source>
        <dbReference type="ARBA" id="ARBA00013950"/>
    </source>
</evidence>
<dbReference type="PROSITE" id="PS51177">
    <property type="entry name" value="LUMAZINE_BIND"/>
    <property type="match status" value="2"/>
</dbReference>
<feature type="repeat" description="Lumazine-binding" evidence="11">
    <location>
        <begin position="97"/>
        <end position="194"/>
    </location>
</feature>
<dbReference type="EC" id="2.5.1.9" evidence="5 10"/>
<dbReference type="FunFam" id="2.40.30.20:FF:000004">
    <property type="entry name" value="Riboflavin synthase, alpha subunit"/>
    <property type="match status" value="1"/>
</dbReference>
<keyword evidence="7" id="KW-0686">Riboflavin biosynthesis</keyword>
<evidence type="ECO:0000256" key="7">
    <source>
        <dbReference type="ARBA" id="ARBA00022619"/>
    </source>
</evidence>
<evidence type="ECO:0000259" key="12">
    <source>
        <dbReference type="PROSITE" id="PS51177"/>
    </source>
</evidence>
<evidence type="ECO:0000256" key="11">
    <source>
        <dbReference type="PROSITE-ProRule" id="PRU00524"/>
    </source>
</evidence>
<dbReference type="PANTHER" id="PTHR21098">
    <property type="entry name" value="RIBOFLAVIN SYNTHASE ALPHA CHAIN"/>
    <property type="match status" value="1"/>
</dbReference>
<evidence type="ECO:0000256" key="4">
    <source>
        <dbReference type="ARBA" id="ARBA00011233"/>
    </source>
</evidence>
<dbReference type="GO" id="GO:0009231">
    <property type="term" value="P:riboflavin biosynthetic process"/>
    <property type="evidence" value="ECO:0007669"/>
    <property type="project" value="UniProtKB-KW"/>
</dbReference>
<dbReference type="EMBL" id="DPPF01000229">
    <property type="protein sequence ID" value="HCW94151.1"/>
    <property type="molecule type" value="Genomic_DNA"/>
</dbReference>
<comment type="pathway">
    <text evidence="3">Cofactor biosynthesis; riboflavin biosynthesis; riboflavin from 2-hydroxy-3-oxobutyl phosphate and 5-amino-6-(D-ribitylamino)uracil: step 2/2.</text>
</comment>
<evidence type="ECO:0000256" key="5">
    <source>
        <dbReference type="ARBA" id="ARBA00012827"/>
    </source>
</evidence>
<dbReference type="Proteomes" id="UP000262325">
    <property type="component" value="Unassembled WGS sequence"/>
</dbReference>
<feature type="domain" description="Lumazine-binding" evidence="12">
    <location>
        <begin position="97"/>
        <end position="194"/>
    </location>
</feature>
<reference evidence="13 14" key="1">
    <citation type="journal article" date="2018" name="Nat. Biotechnol.">
        <title>A standardized bacterial taxonomy based on genome phylogeny substantially revises the tree of life.</title>
        <authorList>
            <person name="Parks D.H."/>
            <person name="Chuvochina M."/>
            <person name="Waite D.W."/>
            <person name="Rinke C."/>
            <person name="Skarshewski A."/>
            <person name="Chaumeil P.A."/>
            <person name="Hugenholtz P."/>
        </authorList>
    </citation>
    <scope>NUCLEOTIDE SEQUENCE [LARGE SCALE GENOMIC DNA]</scope>
    <source>
        <strain evidence="13">UBA8672</strain>
    </source>
</reference>
<comment type="catalytic activity">
    <reaction evidence="1">
        <text>2 6,7-dimethyl-8-(1-D-ribityl)lumazine + H(+) = 5-amino-6-(D-ribitylamino)uracil + riboflavin</text>
        <dbReference type="Rhea" id="RHEA:20772"/>
        <dbReference type="ChEBI" id="CHEBI:15378"/>
        <dbReference type="ChEBI" id="CHEBI:15934"/>
        <dbReference type="ChEBI" id="CHEBI:57986"/>
        <dbReference type="ChEBI" id="CHEBI:58201"/>
        <dbReference type="EC" id="2.5.1.9"/>
    </reaction>
</comment>
<evidence type="ECO:0000256" key="9">
    <source>
        <dbReference type="ARBA" id="ARBA00022737"/>
    </source>
</evidence>
<dbReference type="SUPFAM" id="SSF63380">
    <property type="entry name" value="Riboflavin synthase domain-like"/>
    <property type="match status" value="2"/>
</dbReference>
<sequence>MFTGIIEEVGKVSAFKKTGNFAVLQIECCKILDDITTGDSVSVNGVCLTVTKCGEKSFNVDISYETLEKSSLAYTSYGDPLNLERALTLSRRLGGHLVSGHVDCLAKILEIKKESGAYRLRTQYSSDIDRYVAVKGSISLDGISLTVSDIPAERVCEVAVIPHTFENTVLKYKKAGDYLNVEVDMIARYIEKLLKKETKADRLKESILKMQQLEDFL</sequence>
<gene>
    <name evidence="13" type="ORF">DHM44_10785</name>
</gene>
<protein>
    <recommendedName>
        <fullName evidence="6 10">Riboflavin synthase</fullName>
        <ecNumber evidence="5 10">2.5.1.9</ecNumber>
    </recommendedName>
</protein>
<evidence type="ECO:0000256" key="1">
    <source>
        <dbReference type="ARBA" id="ARBA00000968"/>
    </source>
</evidence>
<dbReference type="PANTHER" id="PTHR21098:SF12">
    <property type="entry name" value="RIBOFLAVIN SYNTHASE"/>
    <property type="match status" value="1"/>
</dbReference>
<evidence type="ECO:0000256" key="3">
    <source>
        <dbReference type="ARBA" id="ARBA00004887"/>
    </source>
</evidence>
<keyword evidence="8" id="KW-0808">Transferase</keyword>
<dbReference type="InterPro" id="IPR001783">
    <property type="entry name" value="Lumazine-bd"/>
</dbReference>
<dbReference type="InterPro" id="IPR023366">
    <property type="entry name" value="ATP_synth_asu-like_sf"/>
</dbReference>
<organism evidence="13 14">
    <name type="scientific">Flexistipes sinusarabici</name>
    <dbReference type="NCBI Taxonomy" id="2352"/>
    <lineage>
        <taxon>Bacteria</taxon>
        <taxon>Pseudomonadati</taxon>
        <taxon>Deferribacterota</taxon>
        <taxon>Deferribacteres</taxon>
        <taxon>Deferribacterales</taxon>
        <taxon>Flexistipitaceae</taxon>
        <taxon>Flexistipes</taxon>
    </lineage>
</organism>
<proteinExistence type="predicted"/>
<dbReference type="CDD" id="cd00402">
    <property type="entry name" value="Riboflavin_synthase_like"/>
    <property type="match status" value="1"/>
</dbReference>
<dbReference type="NCBIfam" id="NF006767">
    <property type="entry name" value="PRK09289.1"/>
    <property type="match status" value="1"/>
</dbReference>
<evidence type="ECO:0000256" key="2">
    <source>
        <dbReference type="ARBA" id="ARBA00002803"/>
    </source>
</evidence>
<feature type="repeat" description="Lumazine-binding" evidence="11">
    <location>
        <begin position="1"/>
        <end position="96"/>
    </location>
</feature>
<dbReference type="InterPro" id="IPR017938">
    <property type="entry name" value="Riboflavin_synthase-like_b-brl"/>
</dbReference>
<comment type="subunit">
    <text evidence="4">Homotrimer.</text>
</comment>
<name>A0A3D5QE88_FLESI</name>
<dbReference type="PIRSF" id="PIRSF000498">
    <property type="entry name" value="Riboflavin_syn_A"/>
    <property type="match status" value="1"/>
</dbReference>
<evidence type="ECO:0000256" key="10">
    <source>
        <dbReference type="NCBIfam" id="TIGR00187"/>
    </source>
</evidence>
<comment type="function">
    <text evidence="2">Catalyzes the dismutation of two molecules of 6,7-dimethyl-8-ribityllumazine, resulting in the formation of riboflavin and 5-amino-6-(D-ribitylamino)uracil.</text>
</comment>
<dbReference type="Pfam" id="PF00677">
    <property type="entry name" value="Lum_binding"/>
    <property type="match status" value="2"/>
</dbReference>
<evidence type="ECO:0000256" key="8">
    <source>
        <dbReference type="ARBA" id="ARBA00022679"/>
    </source>
</evidence>
<dbReference type="FunFam" id="2.40.30.20:FF:000003">
    <property type="entry name" value="Riboflavin synthase, alpha subunit"/>
    <property type="match status" value="1"/>
</dbReference>
<accession>A0A3D5QE88</accession>
<evidence type="ECO:0000313" key="14">
    <source>
        <dbReference type="Proteomes" id="UP000262325"/>
    </source>
</evidence>
<dbReference type="NCBIfam" id="TIGR00187">
    <property type="entry name" value="ribE"/>
    <property type="match status" value="1"/>
</dbReference>
<comment type="caution">
    <text evidence="13">The sequence shown here is derived from an EMBL/GenBank/DDBJ whole genome shotgun (WGS) entry which is preliminary data.</text>
</comment>
<keyword evidence="9" id="KW-0677">Repeat</keyword>
<evidence type="ECO:0000313" key="13">
    <source>
        <dbReference type="EMBL" id="HCW94151.1"/>
    </source>
</evidence>
<feature type="domain" description="Lumazine-binding" evidence="12">
    <location>
        <begin position="1"/>
        <end position="96"/>
    </location>
</feature>
<dbReference type="InterPro" id="IPR026017">
    <property type="entry name" value="Lumazine-bd_dom"/>
</dbReference>
<dbReference type="GO" id="GO:0004746">
    <property type="term" value="F:riboflavin synthase activity"/>
    <property type="evidence" value="ECO:0007669"/>
    <property type="project" value="UniProtKB-UniRule"/>
</dbReference>
<dbReference type="AlphaFoldDB" id="A0A3D5QE88"/>
<dbReference type="Gene3D" id="2.40.30.20">
    <property type="match status" value="2"/>
</dbReference>
<dbReference type="NCBIfam" id="NF009566">
    <property type="entry name" value="PRK13020.1"/>
    <property type="match status" value="1"/>
</dbReference>